<evidence type="ECO:0000259" key="4">
    <source>
        <dbReference type="Pfam" id="PF00535"/>
    </source>
</evidence>
<reference evidence="5 6" key="1">
    <citation type="submission" date="2019-02" db="EMBL/GenBank/DDBJ databases">
        <title>Deep-cultivation of Planctomycetes and their phenomic and genomic characterization uncovers novel biology.</title>
        <authorList>
            <person name="Wiegand S."/>
            <person name="Jogler M."/>
            <person name="Boedeker C."/>
            <person name="Pinto D."/>
            <person name="Vollmers J."/>
            <person name="Rivas-Marin E."/>
            <person name="Kohn T."/>
            <person name="Peeters S.H."/>
            <person name="Heuer A."/>
            <person name="Rast P."/>
            <person name="Oberbeckmann S."/>
            <person name="Bunk B."/>
            <person name="Jeske O."/>
            <person name="Meyerdierks A."/>
            <person name="Storesund J.E."/>
            <person name="Kallscheuer N."/>
            <person name="Luecker S."/>
            <person name="Lage O.M."/>
            <person name="Pohl T."/>
            <person name="Merkel B.J."/>
            <person name="Hornburger P."/>
            <person name="Mueller R.-W."/>
            <person name="Bruemmer F."/>
            <person name="Labrenz M."/>
            <person name="Spormann A.M."/>
            <person name="Op Den Camp H."/>
            <person name="Overmann J."/>
            <person name="Amann R."/>
            <person name="Jetten M.S.M."/>
            <person name="Mascher T."/>
            <person name="Medema M.H."/>
            <person name="Devos D.P."/>
            <person name="Kaster A.-K."/>
            <person name="Ovreas L."/>
            <person name="Rohde M."/>
            <person name="Galperin M.Y."/>
            <person name="Jogler C."/>
        </authorList>
    </citation>
    <scope>NUCLEOTIDE SEQUENCE [LARGE SCALE GENOMIC DNA]</scope>
    <source>
        <strain evidence="5 6">Pla52n</strain>
    </source>
</reference>
<keyword evidence="3 5" id="KW-0808">Transferase</keyword>
<organism evidence="5 6">
    <name type="scientific">Stieleria varia</name>
    <dbReference type="NCBI Taxonomy" id="2528005"/>
    <lineage>
        <taxon>Bacteria</taxon>
        <taxon>Pseudomonadati</taxon>
        <taxon>Planctomycetota</taxon>
        <taxon>Planctomycetia</taxon>
        <taxon>Pirellulales</taxon>
        <taxon>Pirellulaceae</taxon>
        <taxon>Stieleria</taxon>
    </lineage>
</organism>
<keyword evidence="2 5" id="KW-0328">Glycosyltransferase</keyword>
<accession>A0A5C6BAE2</accession>
<dbReference type="Proteomes" id="UP000320176">
    <property type="component" value="Unassembled WGS sequence"/>
</dbReference>
<dbReference type="EC" id="2.4.-.-" evidence="5"/>
<dbReference type="GO" id="GO:0016757">
    <property type="term" value="F:glycosyltransferase activity"/>
    <property type="evidence" value="ECO:0007669"/>
    <property type="project" value="UniProtKB-KW"/>
</dbReference>
<dbReference type="SUPFAM" id="SSF53448">
    <property type="entry name" value="Nucleotide-diphospho-sugar transferases"/>
    <property type="match status" value="2"/>
</dbReference>
<evidence type="ECO:0000256" key="2">
    <source>
        <dbReference type="ARBA" id="ARBA00022676"/>
    </source>
</evidence>
<dbReference type="OrthoDB" id="269473at2"/>
<dbReference type="Gene3D" id="3.90.550.10">
    <property type="entry name" value="Spore Coat Polysaccharide Biosynthesis Protein SpsA, Chain A"/>
    <property type="match status" value="1"/>
</dbReference>
<dbReference type="CDD" id="cd00761">
    <property type="entry name" value="Glyco_tranf_GTA_type"/>
    <property type="match status" value="1"/>
</dbReference>
<gene>
    <name evidence="5" type="primary">epsE_4</name>
    <name evidence="5" type="ORF">Pla52n_08310</name>
</gene>
<comment type="caution">
    <text evidence="5">The sequence shown here is derived from an EMBL/GenBank/DDBJ whole genome shotgun (WGS) entry which is preliminary data.</text>
</comment>
<dbReference type="RefSeq" id="WP_146518327.1">
    <property type="nucleotide sequence ID" value="NZ_CP151726.1"/>
</dbReference>
<evidence type="ECO:0000313" key="6">
    <source>
        <dbReference type="Proteomes" id="UP000320176"/>
    </source>
</evidence>
<dbReference type="Pfam" id="PF00535">
    <property type="entry name" value="Glycos_transf_2"/>
    <property type="match status" value="1"/>
</dbReference>
<dbReference type="AlphaFoldDB" id="A0A5C6BAE2"/>
<protein>
    <submittedName>
        <fullName evidence="5">Putative glycosyltransferase EpsE</fullName>
        <ecNumber evidence="5">2.4.-.-</ecNumber>
    </submittedName>
</protein>
<dbReference type="InterPro" id="IPR029044">
    <property type="entry name" value="Nucleotide-diphossugar_trans"/>
</dbReference>
<evidence type="ECO:0000256" key="3">
    <source>
        <dbReference type="ARBA" id="ARBA00022679"/>
    </source>
</evidence>
<keyword evidence="6" id="KW-1185">Reference proteome</keyword>
<name>A0A5C6BAE2_9BACT</name>
<dbReference type="PANTHER" id="PTHR43685:SF5">
    <property type="entry name" value="GLYCOSYLTRANSFERASE EPSE-RELATED"/>
    <property type="match status" value="1"/>
</dbReference>
<dbReference type="InterPro" id="IPR050834">
    <property type="entry name" value="Glycosyltransf_2"/>
</dbReference>
<feature type="domain" description="Glycosyltransferase 2-like" evidence="4">
    <location>
        <begin position="378"/>
        <end position="488"/>
    </location>
</feature>
<evidence type="ECO:0000256" key="1">
    <source>
        <dbReference type="ARBA" id="ARBA00006739"/>
    </source>
</evidence>
<comment type="similarity">
    <text evidence="1">Belongs to the glycosyltransferase 2 family.</text>
</comment>
<proteinExistence type="inferred from homology"/>
<dbReference type="PANTHER" id="PTHR43685">
    <property type="entry name" value="GLYCOSYLTRANSFERASE"/>
    <property type="match status" value="1"/>
</dbReference>
<dbReference type="InterPro" id="IPR001173">
    <property type="entry name" value="Glyco_trans_2-like"/>
</dbReference>
<dbReference type="EMBL" id="SJPN01000001">
    <property type="protein sequence ID" value="TWU08249.1"/>
    <property type="molecule type" value="Genomic_DNA"/>
</dbReference>
<evidence type="ECO:0000313" key="5">
    <source>
        <dbReference type="EMBL" id="TWU08249.1"/>
    </source>
</evidence>
<sequence>MTQIDELNCPFRREIRGEGDDEYATCDFLHRLTDAPRELCNVHRSACELCVQHPPLSPSALNPVLPSLILDVCANAFPDASPDTVGGVLQSWAKSAVATDGVGMLATTNHGCDCVLICEGQHAESDLRIAIDSALAQERVQAIVHVIANGADSFAVADAFRNRPNIRVHRHPQRTSAWQCLHAVLEHLETQWVALLVPGLQNMADRLCHAIDQMETEGGEIFAAAIRRSTETGIETLASTEDNPQLGTLVIRRGTLADLGGWHLTRPIQLSPKPAIVEKGADAGSAELWSVDTKTLRKLMPPPSTQQTADFVSRKALAAGNAPDFVSRKALAAGNAPDLVSRKALAAGNAPLPADSALLLTIAGHAQEKSPDPFFADVVLPFRNALDQVAQSLDALLAQTGADVVIHLVDDWSSDDVSGLFDRYRDHPNIRFYRNRENLGPFASFNNIALRAETGFIAVQDADDISLPHRIARSVQLLLQTGADMIGSRSELFGEVDLVPLVAHDCETDQHGVTRYYRNSRYPKRHLSGYFLENPTLVMRVDTFRSLGGYGDFGGGPRNRTGVDTDFQLRAHFARAAITVTRDALVRYRVHGQSATQHSESGFGSQANAESHAEVRRRFERYCTGTFDPRWFGALGQHAGLTERIDP</sequence>